<evidence type="ECO:0000256" key="2">
    <source>
        <dbReference type="ARBA" id="ARBA00022527"/>
    </source>
</evidence>
<comment type="caution">
    <text evidence="10">The sequence shown here is derived from an EMBL/GenBank/DDBJ whole genome shotgun (WGS) entry which is preliminary data.</text>
</comment>
<keyword evidence="2" id="KW-0723">Serine/threonine-protein kinase</keyword>
<dbReference type="Pfam" id="PF00069">
    <property type="entry name" value="Pkinase"/>
    <property type="match status" value="1"/>
</dbReference>
<keyword evidence="6" id="KW-0067">ATP-binding</keyword>
<evidence type="ECO:0000256" key="3">
    <source>
        <dbReference type="ARBA" id="ARBA00022679"/>
    </source>
</evidence>
<dbReference type="OrthoDB" id="9788659at2"/>
<dbReference type="PANTHER" id="PTHR24363">
    <property type="entry name" value="SERINE/THREONINE PROTEIN KINASE"/>
    <property type="match status" value="1"/>
</dbReference>
<dbReference type="PANTHER" id="PTHR24363:SF0">
    <property type="entry name" value="SERINE_THREONINE KINASE LIKE DOMAIN CONTAINING 1"/>
    <property type="match status" value="1"/>
</dbReference>
<dbReference type="InterPro" id="IPR008271">
    <property type="entry name" value="Ser/Thr_kinase_AS"/>
</dbReference>
<feature type="domain" description="Protein kinase" evidence="9">
    <location>
        <begin position="1"/>
        <end position="250"/>
    </location>
</feature>
<gene>
    <name evidence="10" type="ORF">DXA38_16090</name>
</gene>
<evidence type="ECO:0000256" key="7">
    <source>
        <dbReference type="ARBA" id="ARBA00047899"/>
    </source>
</evidence>
<evidence type="ECO:0000256" key="6">
    <source>
        <dbReference type="ARBA" id="ARBA00022840"/>
    </source>
</evidence>
<reference evidence="10 11" key="1">
    <citation type="submission" date="2018-08" db="EMBL/GenBank/DDBJ databases">
        <title>A genome reference for cultivated species of the human gut microbiota.</title>
        <authorList>
            <person name="Zou Y."/>
            <person name="Xue W."/>
            <person name="Luo G."/>
        </authorList>
    </citation>
    <scope>NUCLEOTIDE SEQUENCE [LARGE SCALE GENOMIC DNA]</scope>
    <source>
        <strain evidence="10 11">OF01-2LB</strain>
    </source>
</reference>
<dbReference type="Gene3D" id="1.10.510.10">
    <property type="entry name" value="Transferase(Phosphotransferase) domain 1"/>
    <property type="match status" value="1"/>
</dbReference>
<protein>
    <recommendedName>
        <fullName evidence="1">non-specific serine/threonine protein kinase</fullName>
        <ecNumber evidence="1">2.7.11.1</ecNumber>
    </recommendedName>
</protein>
<name>A0A3E2VP40_CLOIN</name>
<evidence type="ECO:0000256" key="1">
    <source>
        <dbReference type="ARBA" id="ARBA00012513"/>
    </source>
</evidence>
<keyword evidence="4" id="KW-0547">Nucleotide-binding</keyword>
<evidence type="ECO:0000256" key="5">
    <source>
        <dbReference type="ARBA" id="ARBA00022777"/>
    </source>
</evidence>
<dbReference type="PROSITE" id="PS50011">
    <property type="entry name" value="PROTEIN_KINASE_DOM"/>
    <property type="match status" value="1"/>
</dbReference>
<evidence type="ECO:0000256" key="4">
    <source>
        <dbReference type="ARBA" id="ARBA00022741"/>
    </source>
</evidence>
<comment type="catalytic activity">
    <reaction evidence="7">
        <text>L-threonyl-[protein] + ATP = O-phospho-L-threonyl-[protein] + ADP + H(+)</text>
        <dbReference type="Rhea" id="RHEA:46608"/>
        <dbReference type="Rhea" id="RHEA-COMP:11060"/>
        <dbReference type="Rhea" id="RHEA-COMP:11605"/>
        <dbReference type="ChEBI" id="CHEBI:15378"/>
        <dbReference type="ChEBI" id="CHEBI:30013"/>
        <dbReference type="ChEBI" id="CHEBI:30616"/>
        <dbReference type="ChEBI" id="CHEBI:61977"/>
        <dbReference type="ChEBI" id="CHEBI:456216"/>
        <dbReference type="EC" id="2.7.11.1"/>
    </reaction>
</comment>
<evidence type="ECO:0000256" key="8">
    <source>
        <dbReference type="ARBA" id="ARBA00048679"/>
    </source>
</evidence>
<accession>A0A3E2VP40</accession>
<dbReference type="EMBL" id="QVEV01000028">
    <property type="protein sequence ID" value="RGC12624.1"/>
    <property type="molecule type" value="Genomic_DNA"/>
</dbReference>
<dbReference type="GO" id="GO:0005524">
    <property type="term" value="F:ATP binding"/>
    <property type="evidence" value="ECO:0007669"/>
    <property type="project" value="UniProtKB-KW"/>
</dbReference>
<dbReference type="InterPro" id="IPR011009">
    <property type="entry name" value="Kinase-like_dom_sf"/>
</dbReference>
<dbReference type="SMART" id="SM00220">
    <property type="entry name" value="S_TKc"/>
    <property type="match status" value="1"/>
</dbReference>
<proteinExistence type="predicted"/>
<keyword evidence="3" id="KW-0808">Transferase</keyword>
<comment type="catalytic activity">
    <reaction evidence="8">
        <text>L-seryl-[protein] + ATP = O-phospho-L-seryl-[protein] + ADP + H(+)</text>
        <dbReference type="Rhea" id="RHEA:17989"/>
        <dbReference type="Rhea" id="RHEA-COMP:9863"/>
        <dbReference type="Rhea" id="RHEA-COMP:11604"/>
        <dbReference type="ChEBI" id="CHEBI:15378"/>
        <dbReference type="ChEBI" id="CHEBI:29999"/>
        <dbReference type="ChEBI" id="CHEBI:30616"/>
        <dbReference type="ChEBI" id="CHEBI:83421"/>
        <dbReference type="ChEBI" id="CHEBI:456216"/>
        <dbReference type="EC" id="2.7.11.1"/>
    </reaction>
</comment>
<dbReference type="GO" id="GO:0004674">
    <property type="term" value="F:protein serine/threonine kinase activity"/>
    <property type="evidence" value="ECO:0007669"/>
    <property type="project" value="UniProtKB-KW"/>
</dbReference>
<evidence type="ECO:0000259" key="9">
    <source>
        <dbReference type="PROSITE" id="PS50011"/>
    </source>
</evidence>
<dbReference type="InterPro" id="IPR000719">
    <property type="entry name" value="Prot_kinase_dom"/>
</dbReference>
<dbReference type="RefSeq" id="WP_117444064.1">
    <property type="nucleotide sequence ID" value="NZ_JAJFEN010000023.1"/>
</dbReference>
<dbReference type="EC" id="2.7.11.1" evidence="1"/>
<evidence type="ECO:0000313" key="11">
    <source>
        <dbReference type="Proteomes" id="UP000260025"/>
    </source>
</evidence>
<dbReference type="AlphaFoldDB" id="A0A3E2VP40"/>
<dbReference type="Proteomes" id="UP000260025">
    <property type="component" value="Unassembled WGS sequence"/>
</dbReference>
<dbReference type="PROSITE" id="PS00108">
    <property type="entry name" value="PROTEIN_KINASE_ST"/>
    <property type="match status" value="1"/>
</dbReference>
<keyword evidence="5" id="KW-0418">Kinase</keyword>
<dbReference type="SUPFAM" id="SSF56112">
    <property type="entry name" value="Protein kinase-like (PK-like)"/>
    <property type="match status" value="1"/>
</dbReference>
<evidence type="ECO:0000313" key="10">
    <source>
        <dbReference type="EMBL" id="RGC12624.1"/>
    </source>
</evidence>
<sequence length="250" mass="29004">MRLEVYDDVAMLFHSDEKDILLVQHMIENLFFVKKVVRAKLDLSLYQLLQSHPYEHLANVIDFSYSHEKTILIEEFVNGCTLEYKLSQRRLSVEECIRIMLQLFAVVGHLHAQTPPIIHRDIKPDNILIDKGHVVLIDFEIAKLMTTRKDVLRTGSVGYAAPEQYYGLSDQQSDIYSIGILLKELCAHTAWRNNEADIFLTIIRKSTAKRQEERYLTISQMQNDFIITCRSCSSTAKYAESIPMHKEQKV</sequence>
<organism evidence="10 11">
    <name type="scientific">Clostridium innocuum</name>
    <dbReference type="NCBI Taxonomy" id="1522"/>
    <lineage>
        <taxon>Bacteria</taxon>
        <taxon>Bacillati</taxon>
        <taxon>Bacillota</taxon>
        <taxon>Clostridia</taxon>
        <taxon>Eubacteriales</taxon>
        <taxon>Clostridiaceae</taxon>
        <taxon>Clostridium</taxon>
    </lineage>
</organism>